<evidence type="ECO:0000313" key="1">
    <source>
        <dbReference type="EMBL" id="KAK2193917.1"/>
    </source>
</evidence>
<organism evidence="1 2">
    <name type="scientific">Ridgeia piscesae</name>
    <name type="common">Tubeworm</name>
    <dbReference type="NCBI Taxonomy" id="27915"/>
    <lineage>
        <taxon>Eukaryota</taxon>
        <taxon>Metazoa</taxon>
        <taxon>Spiralia</taxon>
        <taxon>Lophotrochozoa</taxon>
        <taxon>Annelida</taxon>
        <taxon>Polychaeta</taxon>
        <taxon>Sedentaria</taxon>
        <taxon>Canalipalpata</taxon>
        <taxon>Sabellida</taxon>
        <taxon>Siboglinidae</taxon>
        <taxon>Ridgeia</taxon>
    </lineage>
</organism>
<dbReference type="EMBL" id="JAODUO010000005">
    <property type="protein sequence ID" value="KAK2193917.1"/>
    <property type="molecule type" value="Genomic_DNA"/>
</dbReference>
<name>A0AAD9ULR2_RIDPI</name>
<keyword evidence="2" id="KW-1185">Reference proteome</keyword>
<protein>
    <submittedName>
        <fullName evidence="1">Uncharacterized protein</fullName>
    </submittedName>
</protein>
<proteinExistence type="predicted"/>
<reference evidence="1" key="1">
    <citation type="journal article" date="2023" name="Mol. Biol. Evol.">
        <title>Third-Generation Sequencing Reveals the Adaptive Role of the Epigenome in Three Deep-Sea Polychaetes.</title>
        <authorList>
            <person name="Perez M."/>
            <person name="Aroh O."/>
            <person name="Sun Y."/>
            <person name="Lan Y."/>
            <person name="Juniper S.K."/>
            <person name="Young C.R."/>
            <person name="Angers B."/>
            <person name="Qian P.Y."/>
        </authorList>
    </citation>
    <scope>NUCLEOTIDE SEQUENCE</scope>
    <source>
        <strain evidence="1">R07B-5</strain>
    </source>
</reference>
<accession>A0AAD9ULR2</accession>
<dbReference type="AlphaFoldDB" id="A0AAD9ULR2"/>
<dbReference type="Proteomes" id="UP001209878">
    <property type="component" value="Unassembled WGS sequence"/>
</dbReference>
<sequence>MLCPAVSMCCRRSKSATLRIGRNRVRGRACSLRRSRSLISSSTSSSLLRISSANFRSSSSLRLRSSCKACSSYSRAGTCCPIRCSLSAWARARRRSMSAIFSKWSSPLLRLVSFSDVPELPMLESSDSKELQLTSRSFRSSHCTLPCCAALCLSSHKRRLSSSITSPAVTMATTF</sequence>
<comment type="caution">
    <text evidence="1">The sequence shown here is derived from an EMBL/GenBank/DDBJ whole genome shotgun (WGS) entry which is preliminary data.</text>
</comment>
<gene>
    <name evidence="1" type="ORF">NP493_6g07029</name>
</gene>
<evidence type="ECO:0000313" key="2">
    <source>
        <dbReference type="Proteomes" id="UP001209878"/>
    </source>
</evidence>